<sequence>MLEPEISPQSFAQLRQQPNAPLLLDVREPWEYQSAHLPNSLLMPMGEVASRAHQELDPDAPIVVLCHHGARSLSVTMWLRNQGFDHAQSLAGGIDAWSRSIDSTVPRY</sequence>
<comment type="caution">
    <text evidence="2">The sequence shown here is derived from an EMBL/GenBank/DDBJ whole genome shotgun (WGS) entry which is preliminary data.</text>
</comment>
<dbReference type="SUPFAM" id="SSF52821">
    <property type="entry name" value="Rhodanese/Cell cycle control phosphatase"/>
    <property type="match status" value="1"/>
</dbReference>
<protein>
    <submittedName>
        <fullName evidence="2">Rhodanese-related sulfurtransferase</fullName>
    </submittedName>
</protein>
<keyword evidence="2" id="KW-0808">Transferase</keyword>
<evidence type="ECO:0000259" key="1">
    <source>
        <dbReference type="PROSITE" id="PS50206"/>
    </source>
</evidence>
<keyword evidence="3" id="KW-1185">Reference proteome</keyword>
<dbReference type="RefSeq" id="WP_125487527.1">
    <property type="nucleotide sequence ID" value="NZ_RSDW01000001.1"/>
</dbReference>
<dbReference type="PROSITE" id="PS50206">
    <property type="entry name" value="RHODANESE_3"/>
    <property type="match status" value="1"/>
</dbReference>
<dbReference type="InterPro" id="IPR001763">
    <property type="entry name" value="Rhodanese-like_dom"/>
</dbReference>
<dbReference type="GO" id="GO:0016740">
    <property type="term" value="F:transferase activity"/>
    <property type="evidence" value="ECO:0007669"/>
    <property type="project" value="UniProtKB-KW"/>
</dbReference>
<dbReference type="Gene3D" id="3.40.250.10">
    <property type="entry name" value="Rhodanese-like domain"/>
    <property type="match status" value="1"/>
</dbReference>
<reference evidence="2 3" key="1">
    <citation type="submission" date="2018-12" db="EMBL/GenBank/DDBJ databases">
        <title>Sequencing of bacterial isolates from soil warming experiment in Harvard Forest, Massachusetts, USA.</title>
        <authorList>
            <person name="Deangelis K."/>
        </authorList>
    </citation>
    <scope>NUCLEOTIDE SEQUENCE [LARGE SCALE GENOMIC DNA]</scope>
    <source>
        <strain evidence="2 3">EB153</strain>
    </source>
</reference>
<accession>A0A428MQX8</accession>
<dbReference type="InterPro" id="IPR050229">
    <property type="entry name" value="GlpE_sulfurtransferase"/>
</dbReference>
<dbReference type="SMART" id="SM00450">
    <property type="entry name" value="RHOD"/>
    <property type="match status" value="1"/>
</dbReference>
<evidence type="ECO:0000313" key="3">
    <source>
        <dbReference type="Proteomes" id="UP000269669"/>
    </source>
</evidence>
<dbReference type="OrthoDB" id="9800872at2"/>
<organism evidence="2 3">
    <name type="scientific">Edaphobacter aggregans</name>
    <dbReference type="NCBI Taxonomy" id="570835"/>
    <lineage>
        <taxon>Bacteria</taxon>
        <taxon>Pseudomonadati</taxon>
        <taxon>Acidobacteriota</taxon>
        <taxon>Terriglobia</taxon>
        <taxon>Terriglobales</taxon>
        <taxon>Acidobacteriaceae</taxon>
        <taxon>Edaphobacter</taxon>
    </lineage>
</organism>
<dbReference type="InterPro" id="IPR036873">
    <property type="entry name" value="Rhodanese-like_dom_sf"/>
</dbReference>
<feature type="domain" description="Rhodanese" evidence="1">
    <location>
        <begin position="17"/>
        <end position="106"/>
    </location>
</feature>
<dbReference type="PANTHER" id="PTHR43031">
    <property type="entry name" value="FAD-DEPENDENT OXIDOREDUCTASE"/>
    <property type="match status" value="1"/>
</dbReference>
<dbReference type="Proteomes" id="UP000269669">
    <property type="component" value="Unassembled WGS sequence"/>
</dbReference>
<proteinExistence type="predicted"/>
<dbReference type="AlphaFoldDB" id="A0A428MQX8"/>
<evidence type="ECO:0000313" key="2">
    <source>
        <dbReference type="EMBL" id="RSL19285.1"/>
    </source>
</evidence>
<gene>
    <name evidence="2" type="ORF">EDE15_4947</name>
</gene>
<dbReference type="Pfam" id="PF00581">
    <property type="entry name" value="Rhodanese"/>
    <property type="match status" value="1"/>
</dbReference>
<dbReference type="PANTHER" id="PTHR43031:SF17">
    <property type="entry name" value="SULFURTRANSFERASE YTWF-RELATED"/>
    <property type="match status" value="1"/>
</dbReference>
<dbReference type="EMBL" id="RSDW01000001">
    <property type="protein sequence ID" value="RSL19285.1"/>
    <property type="molecule type" value="Genomic_DNA"/>
</dbReference>
<name>A0A428MQX8_9BACT</name>